<accession>A0A428MRX5</accession>
<evidence type="ECO:0000256" key="7">
    <source>
        <dbReference type="ARBA" id="ARBA00023136"/>
    </source>
</evidence>
<evidence type="ECO:0000256" key="6">
    <source>
        <dbReference type="ARBA" id="ARBA00022989"/>
    </source>
</evidence>
<name>A0A428MRX5_9BACI</name>
<dbReference type="PANTHER" id="PTHR30047">
    <property type="entry name" value="HIGH-AFFINITY CHOLINE TRANSPORT PROTEIN-RELATED"/>
    <property type="match status" value="1"/>
</dbReference>
<dbReference type="PANTHER" id="PTHR30047:SF7">
    <property type="entry name" value="HIGH-AFFINITY CHOLINE TRANSPORT PROTEIN"/>
    <property type="match status" value="1"/>
</dbReference>
<feature type="non-terminal residue" evidence="9">
    <location>
        <position position="1"/>
    </location>
</feature>
<dbReference type="Pfam" id="PF02028">
    <property type="entry name" value="BCCT"/>
    <property type="match status" value="1"/>
</dbReference>
<organism evidence="9 10">
    <name type="scientific">Salibacterium salarium</name>
    <dbReference type="NCBI Taxonomy" id="284579"/>
    <lineage>
        <taxon>Bacteria</taxon>
        <taxon>Bacillati</taxon>
        <taxon>Bacillota</taxon>
        <taxon>Bacilli</taxon>
        <taxon>Bacillales</taxon>
        <taxon>Bacillaceae</taxon>
    </lineage>
</organism>
<evidence type="ECO:0000313" key="10">
    <source>
        <dbReference type="Proteomes" id="UP000275076"/>
    </source>
</evidence>
<evidence type="ECO:0000313" key="9">
    <source>
        <dbReference type="EMBL" id="RSL28653.1"/>
    </source>
</evidence>
<keyword evidence="10" id="KW-1185">Reference proteome</keyword>
<keyword evidence="5 8" id="KW-0812">Transmembrane</keyword>
<feature type="transmembrane region" description="Helical" evidence="8">
    <location>
        <begin position="43"/>
        <end position="61"/>
    </location>
</feature>
<dbReference type="EMBL" id="RBVX01000314">
    <property type="protein sequence ID" value="RSL28653.1"/>
    <property type="molecule type" value="Genomic_DNA"/>
</dbReference>
<keyword evidence="4" id="KW-1003">Cell membrane</keyword>
<dbReference type="GO" id="GO:0005886">
    <property type="term" value="C:plasma membrane"/>
    <property type="evidence" value="ECO:0007669"/>
    <property type="project" value="UniProtKB-SubCell"/>
</dbReference>
<evidence type="ECO:0000256" key="5">
    <source>
        <dbReference type="ARBA" id="ARBA00022692"/>
    </source>
</evidence>
<evidence type="ECO:0000256" key="1">
    <source>
        <dbReference type="ARBA" id="ARBA00004651"/>
    </source>
</evidence>
<dbReference type="InterPro" id="IPR000060">
    <property type="entry name" value="BCCT_transptr"/>
</dbReference>
<comment type="subcellular location">
    <subcellularLocation>
        <location evidence="1">Cell membrane</location>
        <topology evidence="1">Multi-pass membrane protein</topology>
    </subcellularLocation>
</comment>
<keyword evidence="7 8" id="KW-0472">Membrane</keyword>
<dbReference type="AlphaFoldDB" id="A0A428MRX5"/>
<comment type="similarity">
    <text evidence="2">Belongs to the BCCT transporter (TC 2.A.15) family.</text>
</comment>
<reference evidence="9 10" key="1">
    <citation type="submission" date="2018-10" db="EMBL/GenBank/DDBJ databases">
        <title>Draft genome sequence of Bacillus salarius IM0101, isolated from a hypersaline soil in Inner Mongolia, China.</title>
        <authorList>
            <person name="Yamprayoonswat W."/>
            <person name="Boonvisut S."/>
            <person name="Jumpathong W."/>
            <person name="Sittihan S."/>
            <person name="Ruangsuj P."/>
            <person name="Wanthongcharoen S."/>
            <person name="Thongpramul N."/>
            <person name="Pimmason S."/>
            <person name="Yu B."/>
            <person name="Yasawong M."/>
        </authorList>
    </citation>
    <scope>NUCLEOTIDE SEQUENCE [LARGE SCALE GENOMIC DNA]</scope>
    <source>
        <strain evidence="9 10">IM0101</strain>
    </source>
</reference>
<keyword evidence="6 8" id="KW-1133">Transmembrane helix</keyword>
<gene>
    <name evidence="9" type="ORF">D7Z54_35620</name>
</gene>
<feature type="non-terminal residue" evidence="9">
    <location>
        <position position="76"/>
    </location>
</feature>
<sequence length="76" mass="8133">LSWLMPTVFLIMTILFVVTTADSMSYSMSIGVTGEENPPKSVRVFWALIMGLIAAILINIGEGGIDALQSFVVIAA</sequence>
<evidence type="ECO:0000256" key="3">
    <source>
        <dbReference type="ARBA" id="ARBA00022448"/>
    </source>
</evidence>
<keyword evidence="3" id="KW-0813">Transport</keyword>
<proteinExistence type="inferred from homology"/>
<dbReference type="Proteomes" id="UP000275076">
    <property type="component" value="Unassembled WGS sequence"/>
</dbReference>
<evidence type="ECO:0000256" key="2">
    <source>
        <dbReference type="ARBA" id="ARBA00005658"/>
    </source>
</evidence>
<comment type="caution">
    <text evidence="9">The sequence shown here is derived from an EMBL/GenBank/DDBJ whole genome shotgun (WGS) entry which is preliminary data.</text>
</comment>
<dbReference type="GO" id="GO:0022857">
    <property type="term" value="F:transmembrane transporter activity"/>
    <property type="evidence" value="ECO:0007669"/>
    <property type="project" value="InterPro"/>
</dbReference>
<evidence type="ECO:0000256" key="4">
    <source>
        <dbReference type="ARBA" id="ARBA00022475"/>
    </source>
</evidence>
<evidence type="ECO:0000256" key="8">
    <source>
        <dbReference type="SAM" id="Phobius"/>
    </source>
</evidence>
<protein>
    <submittedName>
        <fullName evidence="9">BCCT family transporter</fullName>
    </submittedName>
</protein>